<dbReference type="Gene3D" id="1.20.1260.30">
    <property type="match status" value="1"/>
</dbReference>
<dbReference type="GO" id="GO:0009307">
    <property type="term" value="P:DNA restriction-modification system"/>
    <property type="evidence" value="ECO:0007669"/>
    <property type="project" value="UniProtKB-KW"/>
</dbReference>
<comment type="caution">
    <text evidence="12">The sequence shown here is derived from an EMBL/GenBank/DDBJ whole genome shotgun (WGS) entry which is preliminary data.</text>
</comment>
<evidence type="ECO:0000256" key="8">
    <source>
        <dbReference type="ARBA" id="ARBA00047942"/>
    </source>
</evidence>
<dbReference type="SUPFAM" id="SSF116734">
    <property type="entry name" value="DNA methylase specificity domain"/>
    <property type="match status" value="1"/>
</dbReference>
<name>I2NNE1_9PAST</name>
<dbReference type="GO" id="GO:0032259">
    <property type="term" value="P:methylation"/>
    <property type="evidence" value="ECO:0007669"/>
    <property type="project" value="UniProtKB-KW"/>
</dbReference>
<evidence type="ECO:0000256" key="6">
    <source>
        <dbReference type="ARBA" id="ARBA00022747"/>
    </source>
</evidence>
<comment type="similarity">
    <text evidence="1">Belongs to the N(4)/N(6)-methyltransferase family.</text>
</comment>
<evidence type="ECO:0000256" key="7">
    <source>
        <dbReference type="ARBA" id="ARBA00023125"/>
    </source>
</evidence>
<dbReference type="InterPro" id="IPR022749">
    <property type="entry name" value="D12N6_MeTrfase_N"/>
</dbReference>
<evidence type="ECO:0000256" key="3">
    <source>
        <dbReference type="ARBA" id="ARBA00022603"/>
    </source>
</evidence>
<dbReference type="Gene3D" id="3.90.220.20">
    <property type="entry name" value="DNA methylase specificity domains"/>
    <property type="match status" value="1"/>
</dbReference>
<keyword evidence="7" id="KW-0238">DNA-binding</keyword>
<dbReference type="AlphaFoldDB" id="I2NNE1"/>
<dbReference type="GO" id="GO:0003677">
    <property type="term" value="F:DNA binding"/>
    <property type="evidence" value="ECO:0007669"/>
    <property type="project" value="UniProtKB-KW"/>
</dbReference>
<dbReference type="PATRIC" id="fig|1095743.3.peg.300"/>
<dbReference type="GO" id="GO:0008170">
    <property type="term" value="F:N-methyltransferase activity"/>
    <property type="evidence" value="ECO:0007669"/>
    <property type="project" value="InterPro"/>
</dbReference>
<dbReference type="Pfam" id="PF02384">
    <property type="entry name" value="N6_Mtase"/>
    <property type="match status" value="1"/>
</dbReference>
<feature type="domain" description="N6 adenine-specific DNA methyltransferase N-terminal" evidence="11">
    <location>
        <begin position="34"/>
        <end position="177"/>
    </location>
</feature>
<accession>I2NNE1</accession>
<evidence type="ECO:0000256" key="5">
    <source>
        <dbReference type="ARBA" id="ARBA00022691"/>
    </source>
</evidence>
<dbReference type="GO" id="GO:0009007">
    <property type="term" value="F:site-specific DNA-methyltransferase (adenine-specific) activity"/>
    <property type="evidence" value="ECO:0007669"/>
    <property type="project" value="UniProtKB-EC"/>
</dbReference>
<evidence type="ECO:0000256" key="2">
    <source>
        <dbReference type="ARBA" id="ARBA00011900"/>
    </source>
</evidence>
<feature type="domain" description="DNA methylase adenine-specific" evidence="10">
    <location>
        <begin position="214"/>
        <end position="526"/>
    </location>
</feature>
<keyword evidence="3 12" id="KW-0489">Methyltransferase</keyword>
<dbReference type="PANTHER" id="PTHR42998:SF1">
    <property type="entry name" value="TYPE I RESTRICTION ENZYME HINDI METHYLASE SUBUNIT"/>
    <property type="match status" value="1"/>
</dbReference>
<dbReference type="InterPro" id="IPR044946">
    <property type="entry name" value="Restrct_endonuc_typeI_TRD_sf"/>
</dbReference>
<dbReference type="EC" id="2.1.1.72" evidence="2"/>
<dbReference type="Pfam" id="PF12161">
    <property type="entry name" value="HsdM_N"/>
    <property type="match status" value="1"/>
</dbReference>
<sequence>MTNDKRQTTNDKRQTTNDKSGDQILAQSFLNDLDEKLWASADKLRQQLDAANYKHIVLGLIFLKYISDNFTHQQEKIQAELSTPENPLYLDRTFFDTEEEYQDALTAELENRDYYTADNVFWVPQQARWDEIKAVSILNIGAELPWGGKFSGVAKLIDDAFDAIEKDNEKLKGVLQRISGYAVNEDTLRGLIILFSDTNFTRPTYNGEPVHLGAKDILGHVYEYFLGRFAQAEGKRGGQYFTPKSIVSLIVEMLEPYSGRVYDPAMGSGGFFVQTERFITAHQGNINNVSIYGQEFNPTTWKLAAMNMAIRGIDYDFGKHNADSFTQPQHIDKKMDFIMANPPFNISDWWSESLADDPRWAYGTPPKGNANFAWLQHMIYHLSPNGKMALLLANGSMSSQTNNEGEIRKAIINADLVECMVALPGQLFTNTQIPACIWFLNRNKKRQGEVLFIDARQIGYMKDRVLRDFTADDIAKIANTLHAWQKSDGYEDQAAFCKSATLEAIKDNDFVLTPGRYVGTAEQEDDGVPFAEKMQNLTALLKEQFAKSAELEAEIKKNLGELGYDNFTPSVKKQTNVCQSFILNEKLLLSTKINQTLNQIFKAIFKSWFIDFDPVIAKATALAKGKTQAESELEAMSVISGKTVKELLQMPNEKLAELTKITAEFPNKFDVFENIDVPSGWKILAFDEFIEEKKEKVKNLKNIPEYSVTNNGIVPRSQKFNKQLSKNPGNNKLLHKTDLVFGMSREILNWGIMEDDIGSVSSAYHVYSINNKIVNSSYLKMVMEYKFEYFNDLIKPSSREGQSFDKELLKEKKIILPPKLILNKFLGIKDPEEQ</sequence>
<dbReference type="SUPFAM" id="SSF53335">
    <property type="entry name" value="S-adenosyl-L-methionine-dependent methyltransferases"/>
    <property type="match status" value="1"/>
</dbReference>
<evidence type="ECO:0000256" key="4">
    <source>
        <dbReference type="ARBA" id="ARBA00022679"/>
    </source>
</evidence>
<dbReference type="InterPro" id="IPR052916">
    <property type="entry name" value="Type-I_RE_MTase_Subunit"/>
</dbReference>
<evidence type="ECO:0000313" key="12">
    <source>
        <dbReference type="EMBL" id="EIG27352.1"/>
    </source>
</evidence>
<dbReference type="eggNOG" id="COG0286">
    <property type="taxonomic scope" value="Bacteria"/>
</dbReference>
<keyword evidence="6" id="KW-0680">Restriction system</keyword>
<keyword evidence="5" id="KW-0949">S-adenosyl-L-methionine</keyword>
<dbReference type="Proteomes" id="UP000003345">
    <property type="component" value="Unassembled WGS sequence"/>
</dbReference>
<evidence type="ECO:0000256" key="1">
    <source>
        <dbReference type="ARBA" id="ARBA00006594"/>
    </source>
</evidence>
<dbReference type="EMBL" id="AJMU01000018">
    <property type="protein sequence ID" value="EIG27352.1"/>
    <property type="molecule type" value="Genomic_DNA"/>
</dbReference>
<dbReference type="PANTHER" id="PTHR42998">
    <property type="entry name" value="TYPE I RESTRICTION ENZYME HINDVIIP M PROTEIN-RELATED"/>
    <property type="match status" value="1"/>
</dbReference>
<dbReference type="InterPro" id="IPR038333">
    <property type="entry name" value="T1MK-like_N_sf"/>
</dbReference>
<comment type="catalytic activity">
    <reaction evidence="8">
        <text>a 2'-deoxyadenosine in DNA + S-adenosyl-L-methionine = an N(6)-methyl-2'-deoxyadenosine in DNA + S-adenosyl-L-homocysteine + H(+)</text>
        <dbReference type="Rhea" id="RHEA:15197"/>
        <dbReference type="Rhea" id="RHEA-COMP:12418"/>
        <dbReference type="Rhea" id="RHEA-COMP:12419"/>
        <dbReference type="ChEBI" id="CHEBI:15378"/>
        <dbReference type="ChEBI" id="CHEBI:57856"/>
        <dbReference type="ChEBI" id="CHEBI:59789"/>
        <dbReference type="ChEBI" id="CHEBI:90615"/>
        <dbReference type="ChEBI" id="CHEBI:90616"/>
        <dbReference type="EC" id="2.1.1.72"/>
    </reaction>
</comment>
<evidence type="ECO:0000256" key="9">
    <source>
        <dbReference type="SAM" id="MobiDB-lite"/>
    </source>
</evidence>
<dbReference type="eggNOG" id="COG0732">
    <property type="taxonomic scope" value="Bacteria"/>
</dbReference>
<gene>
    <name evidence="12" type="ORF">HMPREF1054_1145</name>
</gene>
<keyword evidence="4" id="KW-0808">Transferase</keyword>
<proteinExistence type="inferred from homology"/>
<dbReference type="Gene3D" id="3.40.50.150">
    <property type="entry name" value="Vaccinia Virus protein VP39"/>
    <property type="match status" value="1"/>
</dbReference>
<evidence type="ECO:0000313" key="13">
    <source>
        <dbReference type="Proteomes" id="UP000003345"/>
    </source>
</evidence>
<dbReference type="InterPro" id="IPR003356">
    <property type="entry name" value="DNA_methylase_A-5"/>
</dbReference>
<dbReference type="PRINTS" id="PR00507">
    <property type="entry name" value="N12N6MTFRASE"/>
</dbReference>
<evidence type="ECO:0000259" key="10">
    <source>
        <dbReference type="Pfam" id="PF02384"/>
    </source>
</evidence>
<evidence type="ECO:0000259" key="11">
    <source>
        <dbReference type="Pfam" id="PF12161"/>
    </source>
</evidence>
<dbReference type="InterPro" id="IPR029063">
    <property type="entry name" value="SAM-dependent_MTases_sf"/>
</dbReference>
<feature type="region of interest" description="Disordered" evidence="9">
    <location>
        <begin position="1"/>
        <end position="20"/>
    </location>
</feature>
<protein>
    <recommendedName>
        <fullName evidence="2">site-specific DNA-methyltransferase (adenine-specific)</fullName>
        <ecNumber evidence="2">2.1.1.72</ecNumber>
    </recommendedName>
</protein>
<organism evidence="12 13">
    <name type="scientific">Haemophilus paraphrohaemolyticus HK411</name>
    <dbReference type="NCBI Taxonomy" id="1095743"/>
    <lineage>
        <taxon>Bacteria</taxon>
        <taxon>Pseudomonadati</taxon>
        <taxon>Pseudomonadota</taxon>
        <taxon>Gammaproteobacteria</taxon>
        <taxon>Pasteurellales</taxon>
        <taxon>Pasteurellaceae</taxon>
        <taxon>Haemophilus</taxon>
    </lineage>
</organism>
<reference evidence="12 13" key="1">
    <citation type="submission" date="2012-04" db="EMBL/GenBank/DDBJ databases">
        <authorList>
            <person name="Harkins D.M."/>
            <person name="Madupu R."/>
            <person name="Durkin A.S."/>
            <person name="Torralba M."/>
            <person name="Methe B."/>
            <person name="Sutton G.G."/>
            <person name="Nelson K.E."/>
        </authorList>
    </citation>
    <scope>NUCLEOTIDE SEQUENCE [LARGE SCALE GENOMIC DNA]</scope>
    <source>
        <strain evidence="12 13">HK411</strain>
    </source>
</reference>